<evidence type="ECO:0000313" key="4">
    <source>
        <dbReference type="Proteomes" id="UP000248889"/>
    </source>
</evidence>
<dbReference type="RefSeq" id="WP_111507297.1">
    <property type="nucleotide sequence ID" value="NZ_QKYN01000184.1"/>
</dbReference>
<dbReference type="Gene3D" id="3.40.50.10140">
    <property type="entry name" value="Toll/interleukin-1 receptor homology (TIR) domain"/>
    <property type="match status" value="1"/>
</dbReference>
<accession>A0A2X0J132</accession>
<evidence type="ECO:0000313" key="3">
    <source>
        <dbReference type="EMBL" id="RAG81028.1"/>
    </source>
</evidence>
<dbReference type="InterPro" id="IPR000157">
    <property type="entry name" value="TIR_dom"/>
</dbReference>
<proteinExistence type="predicted"/>
<evidence type="ECO:0000256" key="1">
    <source>
        <dbReference type="SAM" id="MobiDB-lite"/>
    </source>
</evidence>
<dbReference type="InterPro" id="IPR035897">
    <property type="entry name" value="Toll_tir_struct_dom_sf"/>
</dbReference>
<sequence length="256" mass="28618">MLVHDVETRSHPAVPHQRSAQRALERTVRRTAWRSVPALRRGEARTPQPPGGYHAFISYARAVDAELAAGLQYGMQAFAKPWYRQRALRVFRDLGSLPPGSALWSALRDSLDASASLILLASTRSATSPWVEREIGYWVRRYGVNRLVIVLTDPADEHDGAPRDRATWDEERQDFDWGRSPSLTPALCGAFVEAPAYLDLGWARGRTAFSLEDDRFRAAVAALSAAVRGVPLDQLVGEDMREWRPWPPGGLRLRPA</sequence>
<comment type="caution">
    <text evidence="3">The sequence shown here is derived from an EMBL/GenBank/DDBJ whole genome shotgun (WGS) entry which is preliminary data.</text>
</comment>
<feature type="domain" description="TIR" evidence="2">
    <location>
        <begin position="52"/>
        <end position="212"/>
    </location>
</feature>
<dbReference type="Proteomes" id="UP000248889">
    <property type="component" value="Unassembled WGS sequence"/>
</dbReference>
<dbReference type="SMART" id="SM00255">
    <property type="entry name" value="TIR"/>
    <property type="match status" value="1"/>
</dbReference>
<dbReference type="AlphaFoldDB" id="A0A2X0J132"/>
<evidence type="ECO:0000259" key="2">
    <source>
        <dbReference type="SMART" id="SM00255"/>
    </source>
</evidence>
<keyword evidence="4" id="KW-1185">Reference proteome</keyword>
<name>A0A2X0J132_9ACTN</name>
<dbReference type="EMBL" id="QKYN01000184">
    <property type="protein sequence ID" value="RAG81028.1"/>
    <property type="molecule type" value="Genomic_DNA"/>
</dbReference>
<gene>
    <name evidence="3" type="ORF">DN069_35075</name>
</gene>
<dbReference type="Pfam" id="PF13676">
    <property type="entry name" value="TIR_2"/>
    <property type="match status" value="1"/>
</dbReference>
<dbReference type="OrthoDB" id="134501at2"/>
<protein>
    <recommendedName>
        <fullName evidence="2">TIR domain-containing protein</fullName>
    </recommendedName>
</protein>
<feature type="region of interest" description="Disordered" evidence="1">
    <location>
        <begin position="1"/>
        <end position="22"/>
    </location>
</feature>
<dbReference type="SUPFAM" id="SSF52200">
    <property type="entry name" value="Toll/Interleukin receptor TIR domain"/>
    <property type="match status" value="1"/>
</dbReference>
<organism evidence="3 4">
    <name type="scientific">Streptacidiphilus pinicola</name>
    <dbReference type="NCBI Taxonomy" id="2219663"/>
    <lineage>
        <taxon>Bacteria</taxon>
        <taxon>Bacillati</taxon>
        <taxon>Actinomycetota</taxon>
        <taxon>Actinomycetes</taxon>
        <taxon>Kitasatosporales</taxon>
        <taxon>Streptomycetaceae</taxon>
        <taxon>Streptacidiphilus</taxon>
    </lineage>
</organism>
<dbReference type="GO" id="GO:0007165">
    <property type="term" value="P:signal transduction"/>
    <property type="evidence" value="ECO:0007669"/>
    <property type="project" value="InterPro"/>
</dbReference>
<reference evidence="3 4" key="1">
    <citation type="submission" date="2018-06" db="EMBL/GenBank/DDBJ databases">
        <title>Streptacidiphilus pinicola sp. nov., isolated from pine grove soil.</title>
        <authorList>
            <person name="Roh S.G."/>
            <person name="Park S."/>
            <person name="Kim M.-K."/>
            <person name="Yun B.-R."/>
            <person name="Park J."/>
            <person name="Kim M.J."/>
            <person name="Kim Y.S."/>
            <person name="Kim S.B."/>
        </authorList>
    </citation>
    <scope>NUCLEOTIDE SEQUENCE [LARGE SCALE GENOMIC DNA]</scope>
    <source>
        <strain evidence="3 4">MMS16-CNU450</strain>
    </source>
</reference>
<feature type="compositionally biased region" description="Basic and acidic residues" evidence="1">
    <location>
        <begin position="1"/>
        <end position="10"/>
    </location>
</feature>